<dbReference type="InterPro" id="IPR005632">
    <property type="entry name" value="Chaperone_Skp"/>
</dbReference>
<evidence type="ECO:0000313" key="6">
    <source>
        <dbReference type="Proteomes" id="UP000503840"/>
    </source>
</evidence>
<dbReference type="SMART" id="SM00935">
    <property type="entry name" value="OmpH"/>
    <property type="match status" value="1"/>
</dbReference>
<evidence type="ECO:0000313" key="5">
    <source>
        <dbReference type="EMBL" id="GFM31768.1"/>
    </source>
</evidence>
<dbReference type="Gene3D" id="3.30.910.20">
    <property type="entry name" value="Skp domain"/>
    <property type="match status" value="1"/>
</dbReference>
<comment type="caution">
    <text evidence="5">The sequence shown here is derived from an EMBL/GenBank/DDBJ whole genome shotgun (WGS) entry which is preliminary data.</text>
</comment>
<dbReference type="InterPro" id="IPR024930">
    <property type="entry name" value="Skp_dom_sf"/>
</dbReference>
<dbReference type="GO" id="GO:0051082">
    <property type="term" value="F:unfolded protein binding"/>
    <property type="evidence" value="ECO:0007669"/>
    <property type="project" value="InterPro"/>
</dbReference>
<name>A0A7J0BE13_9BACT</name>
<feature type="coiled-coil region" evidence="3">
    <location>
        <begin position="54"/>
        <end position="114"/>
    </location>
</feature>
<comment type="similarity">
    <text evidence="1">Belongs to the Skp family.</text>
</comment>
<evidence type="ECO:0000256" key="4">
    <source>
        <dbReference type="SAM" id="SignalP"/>
    </source>
</evidence>
<dbReference type="RefSeq" id="WP_174403476.1">
    <property type="nucleotide sequence ID" value="NZ_BLVO01000004.1"/>
</dbReference>
<feature type="signal peptide" evidence="4">
    <location>
        <begin position="1"/>
        <end position="21"/>
    </location>
</feature>
<sequence length="174" mass="19776">MRKAIFLSLLMVLLATVPAFAGKIGYVDSIKLVTESEPAKAASEKMEKDFGPENKEVVALIKQYQKKMEEMKVQAAALSEAAREDKKVELLRLKRDVEDRQRALARKVQAANESVRHTIAAMIVKATQDFAKKNQYDMIFDKAYPSMVYATSSLDVTKEVMVELNRVYRENKKQ</sequence>
<proteinExistence type="inferred from homology"/>
<dbReference type="GO" id="GO:0005829">
    <property type="term" value="C:cytosol"/>
    <property type="evidence" value="ECO:0007669"/>
    <property type="project" value="TreeGrafter"/>
</dbReference>
<dbReference type="PANTHER" id="PTHR35089:SF1">
    <property type="entry name" value="CHAPERONE PROTEIN SKP"/>
    <property type="match status" value="1"/>
</dbReference>
<dbReference type="SUPFAM" id="SSF111384">
    <property type="entry name" value="OmpH-like"/>
    <property type="match status" value="1"/>
</dbReference>
<reference evidence="5 6" key="1">
    <citation type="submission" date="2020-05" db="EMBL/GenBank/DDBJ databases">
        <title>Draft genome sequence of Desulfovibrio sp. strain HN2T.</title>
        <authorList>
            <person name="Ueno A."/>
            <person name="Tamazawa S."/>
            <person name="Tamamura S."/>
            <person name="Murakami T."/>
            <person name="Kiyama T."/>
            <person name="Inomata H."/>
            <person name="Amano Y."/>
            <person name="Miyakawa K."/>
            <person name="Tamaki H."/>
            <person name="Naganuma T."/>
            <person name="Kaneko K."/>
        </authorList>
    </citation>
    <scope>NUCLEOTIDE SEQUENCE [LARGE SCALE GENOMIC DNA]</scope>
    <source>
        <strain evidence="5 6">HN2</strain>
    </source>
</reference>
<gene>
    <name evidence="5" type="ORF">DSM101010T_01330</name>
</gene>
<evidence type="ECO:0000256" key="2">
    <source>
        <dbReference type="ARBA" id="ARBA00022729"/>
    </source>
</evidence>
<dbReference type="Pfam" id="PF03938">
    <property type="entry name" value="OmpH"/>
    <property type="match status" value="1"/>
</dbReference>
<keyword evidence="2 4" id="KW-0732">Signal</keyword>
<evidence type="ECO:0000256" key="3">
    <source>
        <dbReference type="SAM" id="Coils"/>
    </source>
</evidence>
<dbReference type="AlphaFoldDB" id="A0A7J0BE13"/>
<dbReference type="GO" id="GO:0050821">
    <property type="term" value="P:protein stabilization"/>
    <property type="evidence" value="ECO:0007669"/>
    <property type="project" value="TreeGrafter"/>
</dbReference>
<dbReference type="EMBL" id="BLVO01000004">
    <property type="protein sequence ID" value="GFM31768.1"/>
    <property type="molecule type" value="Genomic_DNA"/>
</dbReference>
<dbReference type="PANTHER" id="PTHR35089">
    <property type="entry name" value="CHAPERONE PROTEIN SKP"/>
    <property type="match status" value="1"/>
</dbReference>
<keyword evidence="3" id="KW-0175">Coiled coil</keyword>
<organism evidence="5 6">
    <name type="scientific">Desulfovibrio subterraneus</name>
    <dbReference type="NCBI Taxonomy" id="2718620"/>
    <lineage>
        <taxon>Bacteria</taxon>
        <taxon>Pseudomonadati</taxon>
        <taxon>Thermodesulfobacteriota</taxon>
        <taxon>Desulfovibrionia</taxon>
        <taxon>Desulfovibrionales</taxon>
        <taxon>Desulfovibrionaceae</taxon>
        <taxon>Desulfovibrio</taxon>
    </lineage>
</organism>
<protein>
    <submittedName>
        <fullName evidence="5">Membrane protein</fullName>
    </submittedName>
</protein>
<evidence type="ECO:0000256" key="1">
    <source>
        <dbReference type="ARBA" id="ARBA00009091"/>
    </source>
</evidence>
<keyword evidence="6" id="KW-1185">Reference proteome</keyword>
<dbReference type="Proteomes" id="UP000503840">
    <property type="component" value="Unassembled WGS sequence"/>
</dbReference>
<accession>A0A7J0BE13</accession>
<feature type="chain" id="PRO_5029575889" evidence="4">
    <location>
        <begin position="22"/>
        <end position="174"/>
    </location>
</feature>